<dbReference type="PANTHER" id="PTHR43855">
    <property type="entry name" value="THIOSULFATE SULFURTRANSFERASE"/>
    <property type="match status" value="1"/>
</dbReference>
<name>A0A8H9GAT4_9MICO</name>
<evidence type="ECO:0000259" key="4">
    <source>
        <dbReference type="PROSITE" id="PS50206"/>
    </source>
</evidence>
<dbReference type="InterPro" id="IPR001763">
    <property type="entry name" value="Rhodanese-like_dom"/>
</dbReference>
<protein>
    <recommendedName>
        <fullName evidence="3">Sulfurtransferase</fullName>
    </recommendedName>
</protein>
<dbReference type="Gene3D" id="3.40.250.10">
    <property type="entry name" value="Rhodanese-like domain"/>
    <property type="match status" value="2"/>
</dbReference>
<dbReference type="Proteomes" id="UP000648535">
    <property type="component" value="Unassembled WGS sequence"/>
</dbReference>
<dbReference type="InterPro" id="IPR051126">
    <property type="entry name" value="Thiosulfate_sulfurtransferase"/>
</dbReference>
<dbReference type="CDD" id="cd01448">
    <property type="entry name" value="TST_Repeat_1"/>
    <property type="match status" value="1"/>
</dbReference>
<dbReference type="GO" id="GO:0004792">
    <property type="term" value="F:thiosulfate-cyanide sulfurtransferase activity"/>
    <property type="evidence" value="ECO:0007669"/>
    <property type="project" value="UniProtKB-EC"/>
</dbReference>
<comment type="caution">
    <text evidence="5">The sequence shown here is derived from an EMBL/GenBank/DDBJ whole genome shotgun (WGS) entry which is preliminary data.</text>
</comment>
<dbReference type="PROSITE" id="PS00683">
    <property type="entry name" value="RHODANESE_2"/>
    <property type="match status" value="1"/>
</dbReference>
<keyword evidence="1" id="KW-0677">Repeat</keyword>
<keyword evidence="3 5" id="KW-0808">Transferase</keyword>
<dbReference type="Pfam" id="PF00581">
    <property type="entry name" value="Rhodanese"/>
    <property type="match status" value="2"/>
</dbReference>
<accession>A0A8H9GAT4</accession>
<sequence>MQRCGWSTVRPRTVAHRHRGPILVRCPSTTWRYPAMTAPVDPSAKFAAYAHPERLVSTEWLQEQLDAGVGAPDLVVVESDEDVLLYETGHVPGSVKIDWHTDLNDPVQRDYIDGEAFARLLGGKGIARDTTVVIYGDKNNWWAAYALWVFTLFGHEDVRLLDGGRAKWIAEDRALTTDRTEVTPVEYPVVERHDEPVRAFKEDVLAHLGKPLIDVRSAPEYSGERTTAPDYPEEGALRGGHVPTAVNIPWATAAAPDGTFKDRAELDAIYRDGAGIGDADEVIAYCRIGERSSHTWFVLQHLLGYGNVRNYDGSWTEWGSAVRVPIVQGSEPGAAPTR</sequence>
<feature type="domain" description="Rhodanese" evidence="4">
    <location>
        <begin position="70"/>
        <end position="177"/>
    </location>
</feature>
<evidence type="ECO:0000313" key="5">
    <source>
        <dbReference type="EMBL" id="GGK90553.1"/>
    </source>
</evidence>
<dbReference type="PROSITE" id="PS50206">
    <property type="entry name" value="RHODANESE_3"/>
    <property type="match status" value="2"/>
</dbReference>
<organism evidence="5 6">
    <name type="scientific">Curtobacterium luteum</name>
    <dbReference type="NCBI Taxonomy" id="33881"/>
    <lineage>
        <taxon>Bacteria</taxon>
        <taxon>Bacillati</taxon>
        <taxon>Actinomycetota</taxon>
        <taxon>Actinomycetes</taxon>
        <taxon>Micrococcales</taxon>
        <taxon>Microbacteriaceae</taxon>
        <taxon>Curtobacterium</taxon>
    </lineage>
</organism>
<dbReference type="InterPro" id="IPR001307">
    <property type="entry name" value="Thiosulphate_STrfase_CS"/>
</dbReference>
<dbReference type="AlphaFoldDB" id="A0A8H9GAT4"/>
<comment type="catalytic activity">
    <reaction evidence="2">
        <text>thiosulfate + hydrogen cyanide = thiocyanate + sulfite + 2 H(+)</text>
        <dbReference type="Rhea" id="RHEA:16881"/>
        <dbReference type="ChEBI" id="CHEBI:15378"/>
        <dbReference type="ChEBI" id="CHEBI:17359"/>
        <dbReference type="ChEBI" id="CHEBI:18022"/>
        <dbReference type="ChEBI" id="CHEBI:18407"/>
        <dbReference type="ChEBI" id="CHEBI:33542"/>
        <dbReference type="EC" id="2.8.1.1"/>
    </reaction>
</comment>
<reference evidence="5" key="1">
    <citation type="journal article" date="2014" name="Int. J. Syst. Evol. Microbiol.">
        <title>Complete genome sequence of Corynebacterium casei LMG S-19264T (=DSM 44701T), isolated from a smear-ripened cheese.</title>
        <authorList>
            <consortium name="US DOE Joint Genome Institute (JGI-PGF)"/>
            <person name="Walter F."/>
            <person name="Albersmeier A."/>
            <person name="Kalinowski J."/>
            <person name="Ruckert C."/>
        </authorList>
    </citation>
    <scope>NUCLEOTIDE SEQUENCE</scope>
    <source>
        <strain evidence="5">JCM 1480</strain>
    </source>
</reference>
<dbReference type="CDD" id="cd01449">
    <property type="entry name" value="TST_Repeat_2"/>
    <property type="match status" value="1"/>
</dbReference>
<dbReference type="SMART" id="SM00450">
    <property type="entry name" value="RHOD"/>
    <property type="match status" value="2"/>
</dbReference>
<dbReference type="SUPFAM" id="SSF52821">
    <property type="entry name" value="Rhodanese/Cell cycle control phosphatase"/>
    <property type="match status" value="2"/>
</dbReference>
<reference evidence="5" key="2">
    <citation type="submission" date="2020-09" db="EMBL/GenBank/DDBJ databases">
        <authorList>
            <person name="Sun Q."/>
            <person name="Ohkuma M."/>
        </authorList>
    </citation>
    <scope>NUCLEOTIDE SEQUENCE</scope>
    <source>
        <strain evidence="5">JCM 1480</strain>
    </source>
</reference>
<evidence type="ECO:0000313" key="6">
    <source>
        <dbReference type="Proteomes" id="UP000648535"/>
    </source>
</evidence>
<evidence type="ECO:0000256" key="3">
    <source>
        <dbReference type="RuleBase" id="RU000507"/>
    </source>
</evidence>
<dbReference type="EMBL" id="BMOI01000001">
    <property type="protein sequence ID" value="GGK90553.1"/>
    <property type="molecule type" value="Genomic_DNA"/>
</dbReference>
<feature type="domain" description="Rhodanese" evidence="4">
    <location>
        <begin position="212"/>
        <end position="327"/>
    </location>
</feature>
<proteinExistence type="predicted"/>
<dbReference type="InterPro" id="IPR036873">
    <property type="entry name" value="Rhodanese-like_dom_sf"/>
</dbReference>
<gene>
    <name evidence="5" type="ORF">GCM10009769_05810</name>
</gene>
<dbReference type="PANTHER" id="PTHR43855:SF1">
    <property type="entry name" value="THIOSULFATE SULFURTRANSFERASE"/>
    <property type="match status" value="1"/>
</dbReference>
<evidence type="ECO:0000256" key="2">
    <source>
        <dbReference type="ARBA" id="ARBA00047549"/>
    </source>
</evidence>
<evidence type="ECO:0000256" key="1">
    <source>
        <dbReference type="ARBA" id="ARBA00022737"/>
    </source>
</evidence>